<evidence type="ECO:0000256" key="1">
    <source>
        <dbReference type="ARBA" id="ARBA00022723"/>
    </source>
</evidence>
<dbReference type="InterPro" id="IPR001138">
    <property type="entry name" value="Zn2Cys6_DnaBD"/>
</dbReference>
<feature type="region of interest" description="Disordered" evidence="4">
    <location>
        <begin position="658"/>
        <end position="694"/>
    </location>
</feature>
<keyword evidence="1" id="KW-0479">Metal-binding</keyword>
<sequence length="773" mass="85884">MTSTPLDDGHDSYQGKKRRIQRACDVCRRKKIACDGSQILGTKCTTCSDAKLDCTYVEIPAKRPPSKSYLDLETRLEHADALVRQLRAELANVRAELANSPSANPSSNAGPPDSGVPLAQTNRIASPTTNIDLDVPAAALCLMRSTLTNIATLPTVPHVDDVSDLDIGSKFEKLQVGSLENAFIGKSSGTFLINAALDLKPDANRKNAKETNNGTSGPGAWASRRLRYWTWKSPDNTMLKRSPFKFPSDTLMTELFELYFTRQNILLPLLHRPTFERSVAEKLHLRDDSFAGTVLLVCAIGSRWSVNPNMADAGLDCGREWFDQVELAGNSSCLLGHATLYDVQRYCLAAQFLKTSSLPQTYWTLVGVGLRLTQDLGLHRGKIRSEMPSAERELQKRAFWVLVYLDRVASCDLGRTCVVQFSDFDIPPLLEVDDEYWEHPTHPFQQPAHKPSRITFFNAMIRLSHILAFSLHVLYSLNKIRDACSITEAWEEAAIAELDSSLNNWRDQIPDYLRWDPMREDPVFFNQSVTLWCSYYHLQITIHRPFIPMLGRKPTILPALTICTNAARACANLVDIQRRRNGSVPFPLNLTPVVISGLVLLLKILSGKLSGPSDPSHEMANVQKCMEVIRLCEARWQTAGMYWDVLAELGSVGQLPRPTVADSAGDRSDSSTPNDTWSPFATLSGTPEHHTQPSAPYSIPFASTSAAFPSENTVEDIYTDPTQASRELADLLGSDALAMWTNVPKGFAVEDWGAYFSSFTDMDQWSANGGTTY</sequence>
<feature type="region of interest" description="Disordered" evidence="4">
    <location>
        <begin position="98"/>
        <end position="120"/>
    </location>
</feature>
<dbReference type="OrthoDB" id="4456959at2759"/>
<keyword evidence="3" id="KW-0175">Coiled coil</keyword>
<evidence type="ECO:0000259" key="5">
    <source>
        <dbReference type="PROSITE" id="PS50048"/>
    </source>
</evidence>
<accession>A0A8H6ZI77</accession>
<dbReference type="AlphaFoldDB" id="A0A8H6ZI77"/>
<name>A0A8H6ZI77_9AGAR</name>
<gene>
    <name evidence="6" type="ORF">MSAN_00252600</name>
</gene>
<dbReference type="GO" id="GO:0006351">
    <property type="term" value="P:DNA-templated transcription"/>
    <property type="evidence" value="ECO:0007669"/>
    <property type="project" value="InterPro"/>
</dbReference>
<feature type="coiled-coil region" evidence="3">
    <location>
        <begin position="69"/>
        <end position="96"/>
    </location>
</feature>
<dbReference type="InterPro" id="IPR007219">
    <property type="entry name" value="XnlR_reg_dom"/>
</dbReference>
<dbReference type="PANTHER" id="PTHR46910">
    <property type="entry name" value="TRANSCRIPTION FACTOR PDR1"/>
    <property type="match status" value="1"/>
</dbReference>
<dbReference type="SMART" id="SM00066">
    <property type="entry name" value="GAL4"/>
    <property type="match status" value="1"/>
</dbReference>
<dbReference type="PROSITE" id="PS00463">
    <property type="entry name" value="ZN2_CY6_FUNGAL_1"/>
    <property type="match status" value="1"/>
</dbReference>
<dbReference type="SMART" id="SM00906">
    <property type="entry name" value="Fungal_trans"/>
    <property type="match status" value="1"/>
</dbReference>
<dbReference type="GO" id="GO:0000981">
    <property type="term" value="F:DNA-binding transcription factor activity, RNA polymerase II-specific"/>
    <property type="evidence" value="ECO:0007669"/>
    <property type="project" value="InterPro"/>
</dbReference>
<evidence type="ECO:0000256" key="4">
    <source>
        <dbReference type="SAM" id="MobiDB-lite"/>
    </source>
</evidence>
<dbReference type="Gene3D" id="4.10.240.10">
    <property type="entry name" value="Zn(2)-C6 fungal-type DNA-binding domain"/>
    <property type="match status" value="1"/>
</dbReference>
<keyword evidence="7" id="KW-1185">Reference proteome</keyword>
<dbReference type="PANTHER" id="PTHR46910:SF38">
    <property type="entry name" value="ZN(2)-C6 FUNGAL-TYPE DOMAIN-CONTAINING PROTEIN"/>
    <property type="match status" value="1"/>
</dbReference>
<dbReference type="Pfam" id="PF00172">
    <property type="entry name" value="Zn_clus"/>
    <property type="match status" value="1"/>
</dbReference>
<dbReference type="CDD" id="cd00067">
    <property type="entry name" value="GAL4"/>
    <property type="match status" value="1"/>
</dbReference>
<dbReference type="InterPro" id="IPR050987">
    <property type="entry name" value="AtrR-like"/>
</dbReference>
<evidence type="ECO:0000256" key="2">
    <source>
        <dbReference type="ARBA" id="ARBA00023242"/>
    </source>
</evidence>
<organism evidence="6 7">
    <name type="scientific">Mycena sanguinolenta</name>
    <dbReference type="NCBI Taxonomy" id="230812"/>
    <lineage>
        <taxon>Eukaryota</taxon>
        <taxon>Fungi</taxon>
        <taxon>Dikarya</taxon>
        <taxon>Basidiomycota</taxon>
        <taxon>Agaricomycotina</taxon>
        <taxon>Agaricomycetes</taxon>
        <taxon>Agaricomycetidae</taxon>
        <taxon>Agaricales</taxon>
        <taxon>Marasmiineae</taxon>
        <taxon>Mycenaceae</taxon>
        <taxon>Mycena</taxon>
    </lineage>
</organism>
<evidence type="ECO:0000256" key="3">
    <source>
        <dbReference type="SAM" id="Coils"/>
    </source>
</evidence>
<dbReference type="GO" id="GO:0008270">
    <property type="term" value="F:zinc ion binding"/>
    <property type="evidence" value="ECO:0007669"/>
    <property type="project" value="InterPro"/>
</dbReference>
<proteinExistence type="predicted"/>
<dbReference type="PROSITE" id="PS50048">
    <property type="entry name" value="ZN2_CY6_FUNGAL_2"/>
    <property type="match status" value="1"/>
</dbReference>
<dbReference type="CDD" id="cd12148">
    <property type="entry name" value="fungal_TF_MHR"/>
    <property type="match status" value="1"/>
</dbReference>
<keyword evidence="2" id="KW-0539">Nucleus</keyword>
<dbReference type="InterPro" id="IPR036864">
    <property type="entry name" value="Zn2-C6_fun-type_DNA-bd_sf"/>
</dbReference>
<dbReference type="Pfam" id="PF04082">
    <property type="entry name" value="Fungal_trans"/>
    <property type="match status" value="1"/>
</dbReference>
<dbReference type="GO" id="GO:0003677">
    <property type="term" value="F:DNA binding"/>
    <property type="evidence" value="ECO:0007669"/>
    <property type="project" value="InterPro"/>
</dbReference>
<dbReference type="EMBL" id="JACAZH010000001">
    <property type="protein sequence ID" value="KAF7378272.1"/>
    <property type="molecule type" value="Genomic_DNA"/>
</dbReference>
<comment type="caution">
    <text evidence="6">The sequence shown here is derived from an EMBL/GenBank/DDBJ whole genome shotgun (WGS) entry which is preliminary data.</text>
</comment>
<protein>
    <submittedName>
        <fullName evidence="6">Zn(2)-C6 fungal-type domain-containing protein</fullName>
    </submittedName>
</protein>
<feature type="compositionally biased region" description="Low complexity" evidence="4">
    <location>
        <begin position="98"/>
        <end position="112"/>
    </location>
</feature>
<dbReference type="SUPFAM" id="SSF57701">
    <property type="entry name" value="Zn2/Cys6 DNA-binding domain"/>
    <property type="match status" value="1"/>
</dbReference>
<feature type="domain" description="Zn(2)-C6 fungal-type" evidence="5">
    <location>
        <begin position="23"/>
        <end position="56"/>
    </location>
</feature>
<evidence type="ECO:0000313" key="7">
    <source>
        <dbReference type="Proteomes" id="UP000623467"/>
    </source>
</evidence>
<evidence type="ECO:0000313" key="6">
    <source>
        <dbReference type="EMBL" id="KAF7378272.1"/>
    </source>
</evidence>
<reference evidence="6" key="1">
    <citation type="submission" date="2020-05" db="EMBL/GenBank/DDBJ databases">
        <title>Mycena genomes resolve the evolution of fungal bioluminescence.</title>
        <authorList>
            <person name="Tsai I.J."/>
        </authorList>
    </citation>
    <scope>NUCLEOTIDE SEQUENCE</scope>
    <source>
        <strain evidence="6">160909Yilan</strain>
    </source>
</reference>
<feature type="compositionally biased region" description="Polar residues" evidence="4">
    <location>
        <begin position="670"/>
        <end position="685"/>
    </location>
</feature>
<dbReference type="Proteomes" id="UP000623467">
    <property type="component" value="Unassembled WGS sequence"/>
</dbReference>